<keyword evidence="15" id="KW-0458">Lysosome</keyword>
<evidence type="ECO:0000256" key="13">
    <source>
        <dbReference type="ARBA" id="ARBA00023157"/>
    </source>
</evidence>
<evidence type="ECO:0000259" key="19">
    <source>
        <dbReference type="Pfam" id="PF02275"/>
    </source>
</evidence>
<evidence type="ECO:0000256" key="16">
    <source>
        <dbReference type="ARBA" id="ARBA00040588"/>
    </source>
</evidence>
<dbReference type="GeneID" id="5893961"/>
<evidence type="ECO:0000256" key="10">
    <source>
        <dbReference type="ARBA" id="ARBA00022919"/>
    </source>
</evidence>
<dbReference type="FunFam" id="3.60.60.10:FF:000006">
    <property type="entry name" value="N-acylethanolamine-hydrolyzing acid amidase"/>
    <property type="match status" value="1"/>
</dbReference>
<evidence type="ECO:0000256" key="6">
    <source>
        <dbReference type="ARBA" id="ARBA00011891"/>
    </source>
</evidence>
<dbReference type="GO" id="GO:0005764">
    <property type="term" value="C:lysosome"/>
    <property type="evidence" value="ECO:0007669"/>
    <property type="project" value="UniProtKB-SubCell"/>
</dbReference>
<dbReference type="PANTHER" id="PTHR28583:SF1">
    <property type="entry name" value="ACID CERAMIDASE"/>
    <property type="match status" value="1"/>
</dbReference>
<dbReference type="InterPro" id="IPR029132">
    <property type="entry name" value="CBAH/NAAA_C"/>
</dbReference>
<protein>
    <recommendedName>
        <fullName evidence="16">Acid ceramidase</fullName>
        <ecNumber evidence="6">3.5.1.23</ecNumber>
    </recommendedName>
</protein>
<dbReference type="GO" id="GO:0006631">
    <property type="term" value="P:fatty acid metabolic process"/>
    <property type="evidence" value="ECO:0007669"/>
    <property type="project" value="InterPro"/>
</dbReference>
<evidence type="ECO:0000256" key="18">
    <source>
        <dbReference type="SAM" id="SignalP"/>
    </source>
</evidence>
<evidence type="ECO:0000256" key="11">
    <source>
        <dbReference type="ARBA" id="ARBA00023098"/>
    </source>
</evidence>
<evidence type="ECO:0000256" key="7">
    <source>
        <dbReference type="ARBA" id="ARBA00022525"/>
    </source>
</evidence>
<dbReference type="eggNOG" id="ENOG502QVBG">
    <property type="taxonomic scope" value="Eukaryota"/>
</dbReference>
<dbReference type="InterPro" id="IPR029130">
    <property type="entry name" value="Acid_ceramidase_N"/>
</dbReference>
<sequence>MMKLLLVALALPALALAADTKCNMASESLYPPKPETALPWHDINLDLPAQERWVNVTKPLAPQISDMVYQVIDLLPSYLREKVMAALDQGADKILDAFPEDFGDEIRGIANATGIDVGALIVYNIAYEIEGGCTSLVARDGQNRTFHARNLDFGLFFGWDKANETWALTEKLRPLLFNARIWKGGKVMYNATYFAGYVGLLTGMKTGGFSITVDTRYDNTFWKGLIEFFEGDTSGHFVGFTTRQVMESQATYAEALQALQSYKMVGPSYMILGGVQPNEGAIITRSMNESLHLWTLENDAHNTGFYVIETNYDNWVDPPFYDNRRGPAETCLQQIGTDNVEFDSLFNMLSAQPNLNLLTTYTTLMNVAEGRFEAYHQKCTTHPCTPW</sequence>
<evidence type="ECO:0000256" key="4">
    <source>
        <dbReference type="ARBA" id="ARBA00004991"/>
    </source>
</evidence>
<evidence type="ECO:0000256" key="8">
    <source>
        <dbReference type="ARBA" id="ARBA00022729"/>
    </source>
</evidence>
<keyword evidence="8 18" id="KW-0732">Signal</keyword>
<dbReference type="GO" id="GO:0016020">
    <property type="term" value="C:membrane"/>
    <property type="evidence" value="ECO:0007669"/>
    <property type="project" value="GOC"/>
</dbReference>
<dbReference type="PIRSF" id="PIRSF017632">
    <property type="entry name" value="Acid_ceramidase-like"/>
    <property type="match status" value="1"/>
</dbReference>
<dbReference type="InParanoid" id="A9V7I0"/>
<keyword evidence="12" id="KW-0865">Zymogen</keyword>
<evidence type="ECO:0000256" key="15">
    <source>
        <dbReference type="ARBA" id="ARBA00023228"/>
    </source>
</evidence>
<dbReference type="Pfam" id="PF02275">
    <property type="entry name" value="CBAH"/>
    <property type="match status" value="1"/>
</dbReference>
<dbReference type="FunCoup" id="A9V7I0">
    <property type="interactions" value="323"/>
</dbReference>
<comment type="pathway">
    <text evidence="4">Sphingolipid metabolism.</text>
</comment>
<dbReference type="EMBL" id="CH991565">
    <property type="protein sequence ID" value="EDQ86590.1"/>
    <property type="molecule type" value="Genomic_DNA"/>
</dbReference>
<keyword evidence="22" id="KW-1185">Reference proteome</keyword>
<dbReference type="EC" id="3.5.1.23" evidence="6"/>
<keyword evidence="9" id="KW-0378">Hydrolase</keyword>
<dbReference type="STRING" id="81824.A9V7I0"/>
<evidence type="ECO:0000256" key="5">
    <source>
        <dbReference type="ARBA" id="ARBA00005730"/>
    </source>
</evidence>
<proteinExistence type="inferred from homology"/>
<comment type="pathway">
    <text evidence="3">Lipid metabolism; sphingolipid metabolism.</text>
</comment>
<dbReference type="GO" id="GO:0017040">
    <property type="term" value="F:N-acylsphingosine amidohydrolase activity"/>
    <property type="evidence" value="ECO:0000318"/>
    <property type="project" value="GO_Central"/>
</dbReference>
<evidence type="ECO:0000256" key="3">
    <source>
        <dbReference type="ARBA" id="ARBA00004760"/>
    </source>
</evidence>
<dbReference type="GO" id="GO:0017064">
    <property type="term" value="F:fatty acid amide hydrolase activity"/>
    <property type="evidence" value="ECO:0007669"/>
    <property type="project" value="InterPro"/>
</dbReference>
<evidence type="ECO:0000313" key="22">
    <source>
        <dbReference type="Proteomes" id="UP000001357"/>
    </source>
</evidence>
<dbReference type="RefSeq" id="XP_001748703.1">
    <property type="nucleotide sequence ID" value="XM_001748651.1"/>
</dbReference>
<feature type="signal peptide" evidence="18">
    <location>
        <begin position="1"/>
        <end position="17"/>
    </location>
</feature>
<accession>A9V7I0</accession>
<evidence type="ECO:0000256" key="17">
    <source>
        <dbReference type="PIRSR" id="PIRSR017632-1"/>
    </source>
</evidence>
<comment type="subcellular location">
    <subcellularLocation>
        <location evidence="1">Lysosome</location>
    </subcellularLocation>
    <subcellularLocation>
        <location evidence="2">Secreted</location>
    </subcellularLocation>
</comment>
<evidence type="ECO:0000256" key="2">
    <source>
        <dbReference type="ARBA" id="ARBA00004613"/>
    </source>
</evidence>
<reference evidence="21 22" key="1">
    <citation type="journal article" date="2008" name="Nature">
        <title>The genome of the choanoflagellate Monosiga brevicollis and the origin of metazoans.</title>
        <authorList>
            <consortium name="JGI Sequencing"/>
            <person name="King N."/>
            <person name="Westbrook M.J."/>
            <person name="Young S.L."/>
            <person name="Kuo A."/>
            <person name="Abedin M."/>
            <person name="Chapman J."/>
            <person name="Fairclough S."/>
            <person name="Hellsten U."/>
            <person name="Isogai Y."/>
            <person name="Letunic I."/>
            <person name="Marr M."/>
            <person name="Pincus D."/>
            <person name="Putnam N."/>
            <person name="Rokas A."/>
            <person name="Wright K.J."/>
            <person name="Zuzow R."/>
            <person name="Dirks W."/>
            <person name="Good M."/>
            <person name="Goodstein D."/>
            <person name="Lemons D."/>
            <person name="Li W."/>
            <person name="Lyons J.B."/>
            <person name="Morris A."/>
            <person name="Nichols S."/>
            <person name="Richter D.J."/>
            <person name="Salamov A."/>
            <person name="Bork P."/>
            <person name="Lim W.A."/>
            <person name="Manning G."/>
            <person name="Miller W.T."/>
            <person name="McGinnis W."/>
            <person name="Shapiro H."/>
            <person name="Tjian R."/>
            <person name="Grigoriev I.V."/>
            <person name="Rokhsar D."/>
        </authorList>
    </citation>
    <scope>NUCLEOTIDE SEQUENCE [LARGE SCALE GENOMIC DNA]</scope>
    <source>
        <strain evidence="22">MX1 / ATCC 50154</strain>
    </source>
</reference>
<evidence type="ECO:0000256" key="1">
    <source>
        <dbReference type="ARBA" id="ARBA00004371"/>
    </source>
</evidence>
<keyword evidence="10" id="KW-0746">Sphingolipid metabolism</keyword>
<dbReference type="PANTHER" id="PTHR28583">
    <property type="entry name" value="ACID AMIDASE"/>
    <property type="match status" value="1"/>
</dbReference>
<dbReference type="MEROPS" id="C89.001"/>
<feature type="active site" description="Nucleophile" evidence="17">
    <location>
        <position position="133"/>
    </location>
</feature>
<feature type="chain" id="PRO_5002745357" description="Acid ceramidase" evidence="18">
    <location>
        <begin position="18"/>
        <end position="387"/>
    </location>
</feature>
<dbReference type="Proteomes" id="UP000001357">
    <property type="component" value="Unassembled WGS sequence"/>
</dbReference>
<dbReference type="Gene3D" id="3.60.60.10">
    <property type="entry name" value="Penicillin V Acylase, Chain A"/>
    <property type="match status" value="1"/>
</dbReference>
<evidence type="ECO:0000313" key="21">
    <source>
        <dbReference type="EMBL" id="EDQ86590.1"/>
    </source>
</evidence>
<feature type="domain" description="Choloylglycine hydrolase/NAAA C-terminal" evidence="19">
    <location>
        <begin position="133"/>
        <end position="316"/>
    </location>
</feature>
<evidence type="ECO:0000256" key="12">
    <source>
        <dbReference type="ARBA" id="ARBA00023145"/>
    </source>
</evidence>
<dbReference type="Pfam" id="PF15508">
    <property type="entry name" value="NAAA-beta"/>
    <property type="match status" value="1"/>
</dbReference>
<dbReference type="GO" id="GO:0005576">
    <property type="term" value="C:extracellular region"/>
    <property type="evidence" value="ECO:0007669"/>
    <property type="project" value="UniProtKB-SubCell"/>
</dbReference>
<feature type="domain" description="Acid ceramidase N-terminal" evidence="20">
    <location>
        <begin position="37"/>
        <end position="96"/>
    </location>
</feature>
<keyword evidence="13" id="KW-1015">Disulfide bond</keyword>
<dbReference type="KEGG" id="mbr:MONBRDRAFT_10877"/>
<evidence type="ECO:0000256" key="9">
    <source>
        <dbReference type="ARBA" id="ARBA00022801"/>
    </source>
</evidence>
<keyword evidence="7" id="KW-0964">Secreted</keyword>
<name>A9V7I0_MONBE</name>
<evidence type="ECO:0000259" key="20">
    <source>
        <dbReference type="Pfam" id="PF15508"/>
    </source>
</evidence>
<dbReference type="OMA" id="GWWMSFL"/>
<keyword evidence="14" id="KW-0325">Glycoprotein</keyword>
<comment type="similarity">
    <text evidence="5">Belongs to the acid ceramidase family.</text>
</comment>
<dbReference type="GO" id="GO:0006665">
    <property type="term" value="P:sphingolipid metabolic process"/>
    <property type="evidence" value="ECO:0007669"/>
    <property type="project" value="UniProtKB-KW"/>
</dbReference>
<dbReference type="AlphaFoldDB" id="A9V7I0"/>
<dbReference type="InterPro" id="IPR016699">
    <property type="entry name" value="Acid_ceramidase-like"/>
</dbReference>
<keyword evidence="11" id="KW-0443">Lipid metabolism</keyword>
<gene>
    <name evidence="21" type="ORF">MONBRDRAFT_10877</name>
</gene>
<evidence type="ECO:0000256" key="14">
    <source>
        <dbReference type="ARBA" id="ARBA00023180"/>
    </source>
</evidence>
<organism evidence="21 22">
    <name type="scientific">Monosiga brevicollis</name>
    <name type="common">Choanoflagellate</name>
    <dbReference type="NCBI Taxonomy" id="81824"/>
    <lineage>
        <taxon>Eukaryota</taxon>
        <taxon>Choanoflagellata</taxon>
        <taxon>Craspedida</taxon>
        <taxon>Salpingoecidae</taxon>
        <taxon>Monosiga</taxon>
    </lineage>
</organism>